<dbReference type="Proteomes" id="UP000005408">
    <property type="component" value="Unassembled WGS sequence"/>
</dbReference>
<evidence type="ECO:0000313" key="3">
    <source>
        <dbReference type="Proteomes" id="UP000005408"/>
    </source>
</evidence>
<organism evidence="2 3">
    <name type="scientific">Magallana gigas</name>
    <name type="common">Pacific oyster</name>
    <name type="synonym">Crassostrea gigas</name>
    <dbReference type="NCBI Taxonomy" id="29159"/>
    <lineage>
        <taxon>Eukaryota</taxon>
        <taxon>Metazoa</taxon>
        <taxon>Spiralia</taxon>
        <taxon>Lophotrochozoa</taxon>
        <taxon>Mollusca</taxon>
        <taxon>Bivalvia</taxon>
        <taxon>Autobranchia</taxon>
        <taxon>Pteriomorphia</taxon>
        <taxon>Ostreida</taxon>
        <taxon>Ostreoidea</taxon>
        <taxon>Ostreidae</taxon>
        <taxon>Magallana</taxon>
    </lineage>
</organism>
<feature type="compositionally biased region" description="Basic and acidic residues" evidence="1">
    <location>
        <begin position="154"/>
        <end position="169"/>
    </location>
</feature>
<evidence type="ECO:0000313" key="2">
    <source>
        <dbReference type="EnsemblMetazoa" id="G7654.1:cds"/>
    </source>
</evidence>
<feature type="compositionally biased region" description="Polar residues" evidence="1">
    <location>
        <begin position="170"/>
        <end position="180"/>
    </location>
</feature>
<feature type="region of interest" description="Disordered" evidence="1">
    <location>
        <begin position="22"/>
        <end position="111"/>
    </location>
</feature>
<feature type="compositionally biased region" description="Basic and acidic residues" evidence="1">
    <location>
        <begin position="54"/>
        <end position="73"/>
    </location>
</feature>
<proteinExistence type="predicted"/>
<keyword evidence="3" id="KW-1185">Reference proteome</keyword>
<feature type="compositionally biased region" description="Basic and acidic residues" evidence="1">
    <location>
        <begin position="22"/>
        <end position="32"/>
    </location>
</feature>
<name>A0A8W8NUK5_MAGGI</name>
<dbReference type="AlphaFoldDB" id="A0A8W8NUK5"/>
<feature type="compositionally biased region" description="Polar residues" evidence="1">
    <location>
        <begin position="278"/>
        <end position="292"/>
    </location>
</feature>
<feature type="region of interest" description="Disordered" evidence="1">
    <location>
        <begin position="259"/>
        <end position="298"/>
    </location>
</feature>
<reference evidence="2" key="1">
    <citation type="submission" date="2022-08" db="UniProtKB">
        <authorList>
            <consortium name="EnsemblMetazoa"/>
        </authorList>
    </citation>
    <scope>IDENTIFICATION</scope>
    <source>
        <strain evidence="2">05x7-T-G4-1.051#20</strain>
    </source>
</reference>
<feature type="compositionally biased region" description="Basic and acidic residues" evidence="1">
    <location>
        <begin position="181"/>
        <end position="193"/>
    </location>
</feature>
<accession>A0A8W8NUK5</accession>
<evidence type="ECO:0000256" key="1">
    <source>
        <dbReference type="SAM" id="MobiDB-lite"/>
    </source>
</evidence>
<sequence>MHLKESRLSDFLINTQNCTRFKEKGGKMKFSEDMESQTNSNKRKRLEEEPDEERQEKKQRLDDTIEKFDEVLKNKSAVLSNAETHKEDNKDDRKTNQTEQDAPRRCISVTESKKEKENAVFINMPAKVDDCSLPIMESENEEGAIKMTASARSLDSRDDNNDGDVRNSDARCSSTTISESKNTDESKGKDIQIEKEDLGIELGIEKGGNINSVTHDAVQENEDKLDNCVEEQIGNNLEEKGITNEIDISPEVLEESHVQIEKGDESDANLVENECNDSDSTPESGNQTVTSEKSGEHNEIDEGRFLYRLLRPNEDYDHGLRPKNFNSNTSIDDHVANGSCDFVESKYISCSKTRDGINKFASIIRKKQRSQLRYIIRIDKFKLDDDCKIYDLTEESVRTEHLHSERAKRHSLPFDEVLLSPSREIPVGCFTKVANVKDGAKIWNNDAL</sequence>
<feature type="compositionally biased region" description="Basic and acidic residues" evidence="1">
    <location>
        <begin position="83"/>
        <end position="104"/>
    </location>
</feature>
<protein>
    <submittedName>
        <fullName evidence="2">Uncharacterized protein</fullName>
    </submittedName>
</protein>
<feature type="region of interest" description="Disordered" evidence="1">
    <location>
        <begin position="149"/>
        <end position="193"/>
    </location>
</feature>
<dbReference type="EnsemblMetazoa" id="G7654.1">
    <property type="protein sequence ID" value="G7654.1:cds"/>
    <property type="gene ID" value="G7654"/>
</dbReference>